<evidence type="ECO:0000313" key="2">
    <source>
        <dbReference type="Proteomes" id="UP000064893"/>
    </source>
</evidence>
<accession>A0A0S2I0K8</accession>
<proteinExistence type="predicted"/>
<protein>
    <submittedName>
        <fullName evidence="1">Uncharacterized protein</fullName>
    </submittedName>
</protein>
<evidence type="ECO:0000313" key="1">
    <source>
        <dbReference type="EMBL" id="ALO15945.1"/>
    </source>
</evidence>
<dbReference type="OrthoDB" id="1491784at2"/>
<dbReference type="PROSITE" id="PS51257">
    <property type="entry name" value="PROKAR_LIPOPROTEIN"/>
    <property type="match status" value="1"/>
</dbReference>
<organism evidence="1 2">
    <name type="scientific">Salinivirga cyanobacteriivorans</name>
    <dbReference type="NCBI Taxonomy" id="1307839"/>
    <lineage>
        <taxon>Bacteria</taxon>
        <taxon>Pseudomonadati</taxon>
        <taxon>Bacteroidota</taxon>
        <taxon>Bacteroidia</taxon>
        <taxon>Bacteroidales</taxon>
        <taxon>Salinivirgaceae</taxon>
        <taxon>Salinivirga</taxon>
    </lineage>
</organism>
<dbReference type="RefSeq" id="WP_057953362.1">
    <property type="nucleotide sequence ID" value="NZ_CP013118.1"/>
</dbReference>
<name>A0A0S2I0K8_9BACT</name>
<dbReference type="STRING" id="1307839.L21SP5_02313"/>
<sequence length="278" mass="32124">MTRIITLVFIATFLFLIGCDHINPEEEIPVYFTIEDIIVDEDYAQLTDAWVYVNEKLIGVYELPAHFPVLESGNANIRVVPGIKVNGIAVSRGPYPFYQPWEVEKNLVPGQTLNLNPVTSFREGLNFQWVETFQFATTTLEAYDSTNTTIIKTDTISDAPSSTAGAIIVEPDSTFTLQSVEQYFLPSDRDVYLELSYKTDHYFEFAWHVQNLTDGSIREARIYQFNPTDGWEHIYIYLSNFIDDYNVLNHKFRFLFGGNNITDESKYVYLDNIRLIHY</sequence>
<dbReference type="KEGG" id="blq:L21SP5_02313"/>
<keyword evidence="2" id="KW-1185">Reference proteome</keyword>
<reference evidence="1 2" key="1">
    <citation type="submission" date="2015-11" db="EMBL/GenBank/DDBJ databases">
        <title>Description and complete genome sequence of a novel strain predominating in hypersaline microbial mats and representing a new family of the Bacteriodetes phylum.</title>
        <authorList>
            <person name="Spring S."/>
            <person name="Bunk B."/>
            <person name="Sproer C."/>
            <person name="Klenk H.-P."/>
        </authorList>
    </citation>
    <scope>NUCLEOTIDE SEQUENCE [LARGE SCALE GENOMIC DNA]</scope>
    <source>
        <strain evidence="1 2">L21-Spi-D4</strain>
    </source>
</reference>
<dbReference type="AlphaFoldDB" id="A0A0S2I0K8"/>
<dbReference type="EMBL" id="CP013118">
    <property type="protein sequence ID" value="ALO15945.1"/>
    <property type="molecule type" value="Genomic_DNA"/>
</dbReference>
<gene>
    <name evidence="1" type="ORF">L21SP5_02313</name>
</gene>
<dbReference type="Proteomes" id="UP000064893">
    <property type="component" value="Chromosome"/>
</dbReference>